<evidence type="ECO:0008006" key="3">
    <source>
        <dbReference type="Google" id="ProtNLM"/>
    </source>
</evidence>
<evidence type="ECO:0000313" key="2">
    <source>
        <dbReference type="Proteomes" id="UP000234323"/>
    </source>
</evidence>
<dbReference type="AlphaFoldDB" id="A0A2I1GVB1"/>
<organism evidence="1 2">
    <name type="scientific">Rhizophagus irregularis</name>
    <dbReference type="NCBI Taxonomy" id="588596"/>
    <lineage>
        <taxon>Eukaryota</taxon>
        <taxon>Fungi</taxon>
        <taxon>Fungi incertae sedis</taxon>
        <taxon>Mucoromycota</taxon>
        <taxon>Glomeromycotina</taxon>
        <taxon>Glomeromycetes</taxon>
        <taxon>Glomerales</taxon>
        <taxon>Glomeraceae</taxon>
        <taxon>Rhizophagus</taxon>
    </lineage>
</organism>
<keyword evidence="2" id="KW-1185">Reference proteome</keyword>
<evidence type="ECO:0000313" key="1">
    <source>
        <dbReference type="EMBL" id="PKY50568.1"/>
    </source>
</evidence>
<accession>A0A2I1GVB1</accession>
<comment type="caution">
    <text evidence="1">The sequence shown here is derived from an EMBL/GenBank/DDBJ whole genome shotgun (WGS) entry which is preliminary data.</text>
</comment>
<gene>
    <name evidence="1" type="ORF">RhiirA4_546039</name>
</gene>
<sequence length="121" mass="14532">MNFTNCVSKEERKVLEEIWEQCYLNIRKEIWNCWYWKIIFNQDDSLPRLDEYSWVSFDGRSIILIGDFGQLPPILDELMHSQIYHLGIVQHQSDEQRKFRDLLLHLHDGESTENDESTEDG</sequence>
<proteinExistence type="predicted"/>
<dbReference type="EMBL" id="LLXI01000891">
    <property type="protein sequence ID" value="PKY50568.1"/>
    <property type="molecule type" value="Genomic_DNA"/>
</dbReference>
<protein>
    <recommendedName>
        <fullName evidence="3">ATP-dependent DNA helicase</fullName>
    </recommendedName>
</protein>
<reference evidence="1 2" key="1">
    <citation type="submission" date="2015-10" db="EMBL/GenBank/DDBJ databases">
        <title>Genome analyses suggest a sexual origin of heterokaryosis in a supposedly ancient asexual fungus.</title>
        <authorList>
            <person name="Ropars J."/>
            <person name="Sedzielewska K."/>
            <person name="Noel J."/>
            <person name="Charron P."/>
            <person name="Farinelli L."/>
            <person name="Marton T."/>
            <person name="Kruger M."/>
            <person name="Pelin A."/>
            <person name="Brachmann A."/>
            <person name="Corradi N."/>
        </authorList>
    </citation>
    <scope>NUCLEOTIDE SEQUENCE [LARGE SCALE GENOMIC DNA]</scope>
    <source>
        <strain evidence="1 2">A4</strain>
    </source>
</reference>
<name>A0A2I1GVB1_9GLOM</name>
<dbReference type="Proteomes" id="UP000234323">
    <property type="component" value="Unassembled WGS sequence"/>
</dbReference>